<evidence type="ECO:0000313" key="1">
    <source>
        <dbReference type="EMBL" id="SMF24067.1"/>
    </source>
</evidence>
<reference evidence="2" key="1">
    <citation type="submission" date="2017-04" db="EMBL/GenBank/DDBJ databases">
        <authorList>
            <person name="Varghese N."/>
            <person name="Submissions S."/>
        </authorList>
    </citation>
    <scope>NUCLEOTIDE SEQUENCE [LARGE SCALE GENOMIC DNA]</scope>
    <source>
        <strain evidence="2">Ballard 720</strain>
    </source>
</reference>
<dbReference type="AlphaFoldDB" id="A0A1X7DZ06"/>
<dbReference type="EMBL" id="FXAH01000004">
    <property type="protein sequence ID" value="SMF24067.1"/>
    <property type="molecule type" value="Genomic_DNA"/>
</dbReference>
<dbReference type="OrthoDB" id="9992485at2"/>
<dbReference type="STRING" id="28094.SAMN06295900_104251"/>
<gene>
    <name evidence="1" type="ORF">SAMN06295900_104251</name>
</gene>
<proteinExistence type="predicted"/>
<organism evidence="1 2">
    <name type="scientific">Trinickia caryophylli</name>
    <name type="common">Paraburkholderia caryophylli</name>
    <dbReference type="NCBI Taxonomy" id="28094"/>
    <lineage>
        <taxon>Bacteria</taxon>
        <taxon>Pseudomonadati</taxon>
        <taxon>Pseudomonadota</taxon>
        <taxon>Betaproteobacteria</taxon>
        <taxon>Burkholderiales</taxon>
        <taxon>Burkholderiaceae</taxon>
        <taxon>Trinickia</taxon>
    </lineage>
</organism>
<keyword evidence="2" id="KW-1185">Reference proteome</keyword>
<dbReference type="GeneID" id="95551485"/>
<dbReference type="RefSeq" id="WP_139831136.1">
    <property type="nucleotide sequence ID" value="NZ_BSQD01000005.1"/>
</dbReference>
<evidence type="ECO:0000313" key="2">
    <source>
        <dbReference type="Proteomes" id="UP000192911"/>
    </source>
</evidence>
<accession>A0A1X7DZ06</accession>
<protein>
    <submittedName>
        <fullName evidence="1">Uncharacterized protein</fullName>
    </submittedName>
</protein>
<dbReference type="Proteomes" id="UP000192911">
    <property type="component" value="Unassembled WGS sequence"/>
</dbReference>
<sequence>MDRNTEKNELSRYQEAINGIDNMCQVQLGQIESLTTTILRAMETPQFWASPLNLKETLGLIQYLAADLSNYVNGAAENVGCTTGTRSTTSATAEFGMHSVQLARTKLAARRFRRLASKRRPAMSETEKRLLLRSVSEPTAMIRGVPSLKEFTDEVDPKCLIAYVLRMSELAFQLEQAIENSTETAVEEQTNG</sequence>
<name>A0A1X7DZ06_TRICW</name>